<evidence type="ECO:0000256" key="1">
    <source>
        <dbReference type="ARBA" id="ARBA00003330"/>
    </source>
</evidence>
<proteinExistence type="inferred from homology"/>
<reference evidence="14 15" key="1">
    <citation type="submission" date="2020-08" db="EMBL/GenBank/DDBJ databases">
        <title>Genome sequence of Sphingomonas sediminicola KACC 15039T.</title>
        <authorList>
            <person name="Hyun D.-W."/>
            <person name="Bae J.-W."/>
        </authorList>
    </citation>
    <scope>NUCLEOTIDE SEQUENCE [LARGE SCALE GENOMIC DNA]</scope>
    <source>
        <strain evidence="14 15">KACC 15039</strain>
    </source>
</reference>
<evidence type="ECO:0000313" key="14">
    <source>
        <dbReference type="EMBL" id="QNP45471.1"/>
    </source>
</evidence>
<dbReference type="PANTHER" id="PTHR42801:SF4">
    <property type="entry name" value="AHPC_TSA FAMILY PROTEIN"/>
    <property type="match status" value="1"/>
</dbReference>
<dbReference type="PANTHER" id="PTHR42801">
    <property type="entry name" value="THIOREDOXIN-DEPENDENT PEROXIDE REDUCTASE"/>
    <property type="match status" value="1"/>
</dbReference>
<dbReference type="Proteomes" id="UP000516105">
    <property type="component" value="Chromosome"/>
</dbReference>
<feature type="domain" description="Thioredoxin" evidence="13">
    <location>
        <begin position="22"/>
        <end position="174"/>
    </location>
</feature>
<dbReference type="InterPro" id="IPR000866">
    <property type="entry name" value="AhpC/TSA"/>
</dbReference>
<keyword evidence="15" id="KW-1185">Reference proteome</keyword>
<evidence type="ECO:0000256" key="12">
    <source>
        <dbReference type="SAM" id="SignalP"/>
    </source>
</evidence>
<comment type="function">
    <text evidence="1">Thiol-specific peroxidase that catalyzes the reduction of hydrogen peroxide and organic hydroperoxides to water and alcohols, respectively. Plays a role in cell protection against oxidative stress by detoxifying peroxides and as sensor of hydrogen peroxide-mediated signaling events.</text>
</comment>
<evidence type="ECO:0000256" key="9">
    <source>
        <dbReference type="ARBA" id="ARBA00038489"/>
    </source>
</evidence>
<organism evidence="14 15">
    <name type="scientific">Sphingomonas sediminicola</name>
    <dbReference type="NCBI Taxonomy" id="386874"/>
    <lineage>
        <taxon>Bacteria</taxon>
        <taxon>Pseudomonadati</taxon>
        <taxon>Pseudomonadota</taxon>
        <taxon>Alphaproteobacteria</taxon>
        <taxon>Sphingomonadales</taxon>
        <taxon>Sphingomonadaceae</taxon>
        <taxon>Sphingomonas</taxon>
    </lineage>
</organism>
<keyword evidence="7" id="KW-0676">Redox-active center</keyword>
<evidence type="ECO:0000256" key="11">
    <source>
        <dbReference type="ARBA" id="ARBA00049091"/>
    </source>
</evidence>
<evidence type="ECO:0000256" key="8">
    <source>
        <dbReference type="ARBA" id="ARBA00032824"/>
    </source>
</evidence>
<dbReference type="InterPro" id="IPR036249">
    <property type="entry name" value="Thioredoxin-like_sf"/>
</dbReference>
<dbReference type="PROSITE" id="PS51352">
    <property type="entry name" value="THIOREDOXIN_2"/>
    <property type="match status" value="1"/>
</dbReference>
<protein>
    <recommendedName>
        <fullName evidence="2">thioredoxin-dependent peroxiredoxin</fullName>
        <ecNumber evidence="2">1.11.1.24</ecNumber>
    </recommendedName>
    <alternativeName>
        <fullName evidence="8">Thioredoxin peroxidase</fullName>
    </alternativeName>
    <alternativeName>
        <fullName evidence="10">Thioredoxin-dependent peroxiredoxin Bcp</fullName>
    </alternativeName>
</protein>
<accession>A0ABX6T6H7</accession>
<dbReference type="Pfam" id="PF00578">
    <property type="entry name" value="AhpC-TSA"/>
    <property type="match status" value="1"/>
</dbReference>
<sequence>MRKWLTAFVIAAAVATPAAAALPNGSKAPDFTTTGAVGGKAFKLHLADQLRKGPVVLYFFPKAFTKGCTLEAHAFSEAAKEFRKAGARVIGMSADDLPTLQRFSVEACRSAFPVATATVETQKAYDVAWAEHPGLTTRTSYVIDRRGRIVMVHDDLDWSQHVAKTLEAVKALKR</sequence>
<dbReference type="RefSeq" id="WP_187708427.1">
    <property type="nucleotide sequence ID" value="NZ_CP060782.1"/>
</dbReference>
<evidence type="ECO:0000256" key="4">
    <source>
        <dbReference type="ARBA" id="ARBA00022862"/>
    </source>
</evidence>
<comment type="similarity">
    <text evidence="9">Belongs to the peroxiredoxin family. BCP/PrxQ subfamily.</text>
</comment>
<evidence type="ECO:0000256" key="3">
    <source>
        <dbReference type="ARBA" id="ARBA00022559"/>
    </source>
</evidence>
<evidence type="ECO:0000313" key="15">
    <source>
        <dbReference type="Proteomes" id="UP000516105"/>
    </source>
</evidence>
<evidence type="ECO:0000256" key="5">
    <source>
        <dbReference type="ARBA" id="ARBA00023002"/>
    </source>
</evidence>
<feature type="signal peptide" evidence="12">
    <location>
        <begin position="1"/>
        <end position="20"/>
    </location>
</feature>
<evidence type="ECO:0000256" key="7">
    <source>
        <dbReference type="ARBA" id="ARBA00023284"/>
    </source>
</evidence>
<evidence type="ECO:0000259" key="13">
    <source>
        <dbReference type="PROSITE" id="PS51352"/>
    </source>
</evidence>
<name>A0ABX6T6H7_9SPHN</name>
<evidence type="ECO:0000256" key="10">
    <source>
        <dbReference type="ARBA" id="ARBA00042639"/>
    </source>
</evidence>
<keyword evidence="5" id="KW-0560">Oxidoreductase</keyword>
<gene>
    <name evidence="14" type="ORF">H9L14_12985</name>
</gene>
<dbReference type="InterPro" id="IPR050924">
    <property type="entry name" value="Peroxiredoxin_BCP/PrxQ"/>
</dbReference>
<dbReference type="CDD" id="cd03017">
    <property type="entry name" value="PRX_BCP"/>
    <property type="match status" value="1"/>
</dbReference>
<evidence type="ECO:0000256" key="6">
    <source>
        <dbReference type="ARBA" id="ARBA00023157"/>
    </source>
</evidence>
<dbReference type="EC" id="1.11.1.24" evidence="2"/>
<dbReference type="InterPro" id="IPR013766">
    <property type="entry name" value="Thioredoxin_domain"/>
</dbReference>
<keyword evidence="4" id="KW-0049">Antioxidant</keyword>
<dbReference type="EMBL" id="CP060782">
    <property type="protein sequence ID" value="QNP45471.1"/>
    <property type="molecule type" value="Genomic_DNA"/>
</dbReference>
<evidence type="ECO:0000256" key="2">
    <source>
        <dbReference type="ARBA" id="ARBA00013017"/>
    </source>
</evidence>
<keyword evidence="6" id="KW-1015">Disulfide bond</keyword>
<dbReference type="Gene3D" id="3.40.30.10">
    <property type="entry name" value="Glutaredoxin"/>
    <property type="match status" value="1"/>
</dbReference>
<keyword evidence="3" id="KW-0575">Peroxidase</keyword>
<keyword evidence="12" id="KW-0732">Signal</keyword>
<comment type="catalytic activity">
    <reaction evidence="11">
        <text>a hydroperoxide + [thioredoxin]-dithiol = an alcohol + [thioredoxin]-disulfide + H2O</text>
        <dbReference type="Rhea" id="RHEA:62620"/>
        <dbReference type="Rhea" id="RHEA-COMP:10698"/>
        <dbReference type="Rhea" id="RHEA-COMP:10700"/>
        <dbReference type="ChEBI" id="CHEBI:15377"/>
        <dbReference type="ChEBI" id="CHEBI:29950"/>
        <dbReference type="ChEBI" id="CHEBI:30879"/>
        <dbReference type="ChEBI" id="CHEBI:35924"/>
        <dbReference type="ChEBI" id="CHEBI:50058"/>
        <dbReference type="EC" id="1.11.1.24"/>
    </reaction>
</comment>
<feature type="chain" id="PRO_5046601733" description="thioredoxin-dependent peroxiredoxin" evidence="12">
    <location>
        <begin position="21"/>
        <end position="174"/>
    </location>
</feature>
<dbReference type="SUPFAM" id="SSF52833">
    <property type="entry name" value="Thioredoxin-like"/>
    <property type="match status" value="1"/>
</dbReference>